<dbReference type="Proteomes" id="UP000326936">
    <property type="component" value="Chromosome"/>
</dbReference>
<dbReference type="AlphaFoldDB" id="A0A5P9CKS0"/>
<sequence>MDKFLKRLTSTPNEVMFEQSIQVIDEHFDFHPVSFVNGETQNQAGQNNGSCKIFAFAQLQGLDESSTLACFGEFYRDDVLNNPNGTDHANIRNFIQHGWSGIHFDGVALIAKESI</sequence>
<dbReference type="OrthoDB" id="9790826at2"/>
<keyword evidence="2" id="KW-1185">Reference proteome</keyword>
<dbReference type="InterPro" id="IPR038604">
    <property type="entry name" value="HopJ_sf"/>
</dbReference>
<evidence type="ECO:0000313" key="2">
    <source>
        <dbReference type="Proteomes" id="UP000326936"/>
    </source>
</evidence>
<protein>
    <submittedName>
        <fullName evidence="1">HopJ type III effector protein</fullName>
    </submittedName>
</protein>
<accession>A0A5P9CKS0</accession>
<reference evidence="1 2" key="1">
    <citation type="submission" date="2019-10" db="EMBL/GenBank/DDBJ databases">
        <title>Complete genome sequence of Vibrio sp. strain THAF100, isolated from non-filtered water from the water column of tank 6 of a marine aquarium containing stony-coral fragments. Water maintained at 26 degree C.</title>
        <authorList>
            <person name="Ruckert C."/>
            <person name="Franco A."/>
            <person name="Kalinowski J."/>
            <person name="Glaeser S."/>
        </authorList>
    </citation>
    <scope>NUCLEOTIDE SEQUENCE [LARGE SCALE GENOMIC DNA]</scope>
    <source>
        <strain evidence="1 2">THAF100</strain>
    </source>
</reference>
<evidence type="ECO:0000313" key="1">
    <source>
        <dbReference type="EMBL" id="QFT26543.1"/>
    </source>
</evidence>
<gene>
    <name evidence="1" type="ORF">FIV01_08895</name>
</gene>
<organism evidence="1 2">
    <name type="scientific">Vibrio aquimaris</name>
    <dbReference type="NCBI Taxonomy" id="2587862"/>
    <lineage>
        <taxon>Bacteria</taxon>
        <taxon>Pseudomonadati</taxon>
        <taxon>Pseudomonadota</taxon>
        <taxon>Gammaproteobacteria</taxon>
        <taxon>Vibrionales</taxon>
        <taxon>Vibrionaceae</taxon>
        <taxon>Vibrio</taxon>
    </lineage>
</organism>
<dbReference type="RefSeq" id="WP_152430672.1">
    <property type="nucleotide sequence ID" value="NZ_CBCSDK010000007.1"/>
</dbReference>
<dbReference type="EMBL" id="CP045350">
    <property type="protein sequence ID" value="QFT26543.1"/>
    <property type="molecule type" value="Genomic_DNA"/>
</dbReference>
<dbReference type="Gene3D" id="3.20.160.10">
    <property type="entry name" value="vpa0580 domain like"/>
    <property type="match status" value="1"/>
</dbReference>
<proteinExistence type="predicted"/>
<dbReference type="KEGG" id="vaq:FIV01_08895"/>
<dbReference type="Pfam" id="PF08888">
    <property type="entry name" value="HopJ"/>
    <property type="match status" value="1"/>
</dbReference>
<dbReference type="InterPro" id="IPR014984">
    <property type="entry name" value="HopJ"/>
</dbReference>
<name>A0A5P9CKS0_9VIBR</name>